<protein>
    <submittedName>
        <fullName evidence="2">Uncharacterized protein</fullName>
    </submittedName>
</protein>
<proteinExistence type="predicted"/>
<evidence type="ECO:0000313" key="3">
    <source>
        <dbReference type="Proteomes" id="UP001065322"/>
    </source>
</evidence>
<gene>
    <name evidence="2" type="ORF">HUF19_01495</name>
</gene>
<reference evidence="3" key="1">
    <citation type="submission" date="2020-06" db="EMBL/GenBank/DDBJ databases">
        <title>Thalassolituus marinus alknpb1M-1, a hydrocarbon-degrading bacterium isolated from the deep-sea overlying water using an in-situ strategy from the South China Sea basin.</title>
        <authorList>
            <person name="Dong C."/>
            <person name="Chen Y."/>
            <person name="Shao Z."/>
        </authorList>
    </citation>
    <scope>NUCLEOTIDE SEQUENCE [LARGE SCALE GENOMIC DNA]</scope>
    <source>
        <strain evidence="3">alknpb1M-1</strain>
    </source>
</reference>
<feature type="chain" id="PRO_5046800827" evidence="1">
    <location>
        <begin position="37"/>
        <end position="720"/>
    </location>
</feature>
<sequence length="720" mass="78905">MNGCIKNSHRTYNHRTYTSVCLSALICLLLPGTASGRNDIGVTEPTVAEPAFSAKAALPAEMDLSVTTIPFNTQSYDGIYTLGGVRLKLTLNQSSLSTEDQTEIPNIIWTFGQAGRVCTDMNMLADNSNCQVLPLGFEYQRADNTATTENEQFTVFWEPLDWTLGMNVIATARTDNGDRVVTAESHGTTLTVPYPESRFELLLSTRILGPAADGEELTEGSDVKMLEQMLWQLGVSPQYGYPGKDGARIASRRSSSGEGTINTTDCGGHAANDRSVFYSDWNGCNDNGSVSTEGMLRRFQGRSFDAPVEIEPGRSAYTNLKGLTTVGNINGSLNQETLNQLQKVWTHFYTAVSAHANTGQYTTTNLPDNAWAAVRTMLSTGGVIPYNGNAGYNITASYDNDDHMAVITNFPAAARDITTDGVIRAWVKQESENIHWGGGSYQRTDYRMYEGSGDDEGSMGFNHIVWKRLYGTETDCNEVRGFIGDTTNVNMYNPVNSLYGLVVAGAHASCRSSNGLFRSFNDASYVQNIAEADRPVAYCYEAIATASTAANRCSSITGDNRSVHIFNATQDTGMHLLGKAMVGYNAGTGRPSTNYFGDRMLGSTRAVTSSGDYVKTRFGYWMAIKHHTQADTDPGYLPYTTYIWPSYQNGLDLNGNGVIENTPDADGVIEANTPWCYAYGELDWMNPKTMREPGRPDRDYRKQDYFDDAVDDISIRVGCS</sequence>
<dbReference type="RefSeq" id="WP_260998178.1">
    <property type="nucleotide sequence ID" value="NZ_CP054475.1"/>
</dbReference>
<keyword evidence="1" id="KW-0732">Signal</keyword>
<evidence type="ECO:0000256" key="1">
    <source>
        <dbReference type="SAM" id="SignalP"/>
    </source>
</evidence>
<dbReference type="Proteomes" id="UP001065322">
    <property type="component" value="Chromosome"/>
</dbReference>
<dbReference type="EMBL" id="CP054475">
    <property type="protein sequence ID" value="UXD86200.1"/>
    <property type="molecule type" value="Genomic_DNA"/>
</dbReference>
<name>A0ABY6A8H6_9GAMM</name>
<accession>A0ABY6A8H6</accession>
<evidence type="ECO:0000313" key="2">
    <source>
        <dbReference type="EMBL" id="UXD86200.1"/>
    </source>
</evidence>
<feature type="signal peptide" evidence="1">
    <location>
        <begin position="1"/>
        <end position="36"/>
    </location>
</feature>
<keyword evidence="3" id="KW-1185">Reference proteome</keyword>
<organism evidence="2 3">
    <name type="scientific">Thalassolituus hydrocarboniclasticus</name>
    <dbReference type="NCBI Taxonomy" id="2742796"/>
    <lineage>
        <taxon>Bacteria</taxon>
        <taxon>Pseudomonadati</taxon>
        <taxon>Pseudomonadota</taxon>
        <taxon>Gammaproteobacteria</taxon>
        <taxon>Oceanospirillales</taxon>
        <taxon>Oceanospirillaceae</taxon>
        <taxon>Thalassolituus</taxon>
    </lineage>
</organism>